<name>A0AA39MP89_ARMTA</name>
<dbReference type="RefSeq" id="XP_060323914.1">
    <property type="nucleotide sequence ID" value="XM_060470276.1"/>
</dbReference>
<dbReference type="Proteomes" id="UP001175211">
    <property type="component" value="Unassembled WGS sequence"/>
</dbReference>
<keyword evidence="2" id="KW-1185">Reference proteome</keyword>
<reference evidence="1" key="1">
    <citation type="submission" date="2023-06" db="EMBL/GenBank/DDBJ databases">
        <authorList>
            <consortium name="Lawrence Berkeley National Laboratory"/>
            <person name="Ahrendt S."/>
            <person name="Sahu N."/>
            <person name="Indic B."/>
            <person name="Wong-Bajracharya J."/>
            <person name="Merenyi Z."/>
            <person name="Ke H.-M."/>
            <person name="Monk M."/>
            <person name="Kocsube S."/>
            <person name="Drula E."/>
            <person name="Lipzen A."/>
            <person name="Balint B."/>
            <person name="Henrissat B."/>
            <person name="Andreopoulos B."/>
            <person name="Martin F.M."/>
            <person name="Harder C.B."/>
            <person name="Rigling D."/>
            <person name="Ford K.L."/>
            <person name="Foster G.D."/>
            <person name="Pangilinan J."/>
            <person name="Papanicolaou A."/>
            <person name="Barry K."/>
            <person name="LaButti K."/>
            <person name="Viragh M."/>
            <person name="Koriabine M."/>
            <person name="Yan M."/>
            <person name="Riley R."/>
            <person name="Champramary S."/>
            <person name="Plett K.L."/>
            <person name="Tsai I.J."/>
            <person name="Slot J."/>
            <person name="Sipos G."/>
            <person name="Plett J."/>
            <person name="Nagy L.G."/>
            <person name="Grigoriev I.V."/>
        </authorList>
    </citation>
    <scope>NUCLEOTIDE SEQUENCE</scope>
    <source>
        <strain evidence="1">CCBAS 213</strain>
    </source>
</reference>
<proteinExistence type="predicted"/>
<gene>
    <name evidence="1" type="ORF">EV420DRAFT_1485689</name>
</gene>
<comment type="caution">
    <text evidence="1">The sequence shown here is derived from an EMBL/GenBank/DDBJ whole genome shotgun (WGS) entry which is preliminary data.</text>
</comment>
<sequence length="165" mass="18623">MTCLDEMCTADLGKVISSTNRQCIKHPLFPQFKGEANVVSITPFTDFNWDDGDHRPSSVQACPSPVESVRSSWLTLAEHQYNLTMHMGHRPSLGTNSNFDYGGRGPSDVLDQPEHTHRSLLRQWFPRTGKSIPGNSVPDNGDQKALEIVDAQWRRDRVAFIWDLT</sequence>
<dbReference type="EMBL" id="JAUEPS010000071">
    <property type="protein sequence ID" value="KAK0441228.1"/>
    <property type="molecule type" value="Genomic_DNA"/>
</dbReference>
<evidence type="ECO:0000313" key="1">
    <source>
        <dbReference type="EMBL" id="KAK0441228.1"/>
    </source>
</evidence>
<dbReference type="GeneID" id="85353824"/>
<dbReference type="AlphaFoldDB" id="A0AA39MP89"/>
<protein>
    <submittedName>
        <fullName evidence="1">Uncharacterized protein</fullName>
    </submittedName>
</protein>
<accession>A0AA39MP89</accession>
<organism evidence="1 2">
    <name type="scientific">Armillaria tabescens</name>
    <name type="common">Ringless honey mushroom</name>
    <name type="synonym">Agaricus tabescens</name>
    <dbReference type="NCBI Taxonomy" id="1929756"/>
    <lineage>
        <taxon>Eukaryota</taxon>
        <taxon>Fungi</taxon>
        <taxon>Dikarya</taxon>
        <taxon>Basidiomycota</taxon>
        <taxon>Agaricomycotina</taxon>
        <taxon>Agaricomycetes</taxon>
        <taxon>Agaricomycetidae</taxon>
        <taxon>Agaricales</taxon>
        <taxon>Marasmiineae</taxon>
        <taxon>Physalacriaceae</taxon>
        <taxon>Desarmillaria</taxon>
    </lineage>
</organism>
<evidence type="ECO:0000313" key="2">
    <source>
        <dbReference type="Proteomes" id="UP001175211"/>
    </source>
</evidence>